<reference evidence="25" key="1">
    <citation type="submission" date="2023-03" db="EMBL/GenBank/DDBJ databases">
        <title>Electrophorus voltai genome.</title>
        <authorList>
            <person name="Bian C."/>
        </authorList>
    </citation>
    <scope>NUCLEOTIDE SEQUENCE</scope>
    <source>
        <strain evidence="25">CB-2022</strain>
        <tissue evidence="25">Muscle</tissue>
    </source>
</reference>
<dbReference type="PANTHER" id="PTHR24255:SF31">
    <property type="entry name" value="CUBILIN-LIKE PROTEIN"/>
    <property type="match status" value="1"/>
</dbReference>
<feature type="region of interest" description="Disordered" evidence="21">
    <location>
        <begin position="312"/>
        <end position="338"/>
    </location>
</feature>
<dbReference type="GO" id="GO:0004252">
    <property type="term" value="F:serine-type endopeptidase activity"/>
    <property type="evidence" value="ECO:0007669"/>
    <property type="project" value="TreeGrafter"/>
</dbReference>
<dbReference type="GO" id="GO:0005615">
    <property type="term" value="C:extracellular space"/>
    <property type="evidence" value="ECO:0007669"/>
    <property type="project" value="TreeGrafter"/>
</dbReference>
<feature type="domain" description="Peptidase M12A" evidence="24">
    <location>
        <begin position="302"/>
        <end position="518"/>
    </location>
</feature>
<evidence type="ECO:0000256" key="14">
    <source>
        <dbReference type="ARBA" id="ARBA00023157"/>
    </source>
</evidence>
<evidence type="ECO:0000256" key="21">
    <source>
        <dbReference type="SAM" id="MobiDB-lite"/>
    </source>
</evidence>
<dbReference type="CDD" id="cd00054">
    <property type="entry name" value="EGF_CA"/>
    <property type="match status" value="1"/>
</dbReference>
<dbReference type="GO" id="GO:0006508">
    <property type="term" value="P:proteolysis"/>
    <property type="evidence" value="ECO:0007669"/>
    <property type="project" value="UniProtKB-KW"/>
</dbReference>
<dbReference type="PROSITE" id="PS00010">
    <property type="entry name" value="ASX_HYDROXYL"/>
    <property type="match status" value="2"/>
</dbReference>
<evidence type="ECO:0000313" key="25">
    <source>
        <dbReference type="EMBL" id="KAK1792560.1"/>
    </source>
</evidence>
<dbReference type="Proteomes" id="UP001239994">
    <property type="component" value="Unassembled WGS sequence"/>
</dbReference>
<dbReference type="PROSITE" id="PS01187">
    <property type="entry name" value="EGF_CA"/>
    <property type="match status" value="2"/>
</dbReference>
<dbReference type="EC" id="3.4.24.-" evidence="20"/>
<evidence type="ECO:0000256" key="17">
    <source>
        <dbReference type="PIRSR" id="PIRSR001199-2"/>
    </source>
</evidence>
<dbReference type="InterPro" id="IPR049883">
    <property type="entry name" value="NOTCH1_EGF-like"/>
</dbReference>
<dbReference type="FunFam" id="2.10.25.10:FF:000022">
    <property type="entry name" value="Metalloendopeptidase"/>
    <property type="match status" value="2"/>
</dbReference>
<comment type="caution">
    <text evidence="18">Lacks conserved residue(s) required for the propagation of feature annotation.</text>
</comment>
<keyword evidence="13" id="KW-0865">Zymogen</keyword>
<dbReference type="Gene3D" id="2.10.25.10">
    <property type="entry name" value="Laminin"/>
    <property type="match status" value="2"/>
</dbReference>
<evidence type="ECO:0000259" key="22">
    <source>
        <dbReference type="PROSITE" id="PS01180"/>
    </source>
</evidence>
<dbReference type="FunFam" id="2.60.120.290:FF:000004">
    <property type="entry name" value="Metalloendopeptidase"/>
    <property type="match status" value="1"/>
</dbReference>
<evidence type="ECO:0000256" key="7">
    <source>
        <dbReference type="ARBA" id="ARBA00022729"/>
    </source>
</evidence>
<keyword evidence="9 19" id="KW-0378">Hydrolase</keyword>
<evidence type="ECO:0000259" key="23">
    <source>
        <dbReference type="PROSITE" id="PS50026"/>
    </source>
</evidence>
<dbReference type="InterPro" id="IPR000742">
    <property type="entry name" value="EGF"/>
</dbReference>
<keyword evidence="7 20" id="KW-0732">Signal</keyword>
<accession>A0AAD8Z726</accession>
<evidence type="ECO:0000256" key="11">
    <source>
        <dbReference type="ARBA" id="ARBA00022837"/>
    </source>
</evidence>
<dbReference type="PANTHER" id="PTHR24255">
    <property type="entry name" value="COMPLEMENT COMPONENT 1, S SUBCOMPONENT-RELATED"/>
    <property type="match status" value="1"/>
</dbReference>
<keyword evidence="4 18" id="KW-0245">EGF-like domain</keyword>
<feature type="binding site" evidence="17 19">
    <location>
        <position position="411"/>
    </location>
    <ligand>
        <name>Zn(2+)</name>
        <dbReference type="ChEBI" id="CHEBI:29105"/>
        <note>catalytic</note>
    </ligand>
</feature>
<comment type="subcellular location">
    <subcellularLocation>
        <location evidence="1">Secreted</location>
    </subcellularLocation>
</comment>
<dbReference type="InterPro" id="IPR000152">
    <property type="entry name" value="EGF-type_Asp/Asn_hydroxyl_site"/>
</dbReference>
<feature type="domain" description="CUB" evidence="22">
    <location>
        <begin position="1109"/>
        <end position="1225"/>
    </location>
</feature>
<dbReference type="InterPro" id="IPR006026">
    <property type="entry name" value="Peptidase_Metallo"/>
</dbReference>
<keyword evidence="10 17" id="KW-0862">Zinc</keyword>
<dbReference type="Pfam" id="PF07645">
    <property type="entry name" value="EGF_CA"/>
    <property type="match status" value="1"/>
</dbReference>
<dbReference type="Gene3D" id="2.60.120.290">
    <property type="entry name" value="Spermadhesin, CUB domain"/>
    <property type="match status" value="5"/>
</dbReference>
<keyword evidence="8" id="KW-0677">Repeat</keyword>
<feature type="active site" evidence="16 19">
    <location>
        <position position="412"/>
    </location>
</feature>
<dbReference type="PROSITE" id="PS01186">
    <property type="entry name" value="EGF_2"/>
    <property type="match status" value="2"/>
</dbReference>
<feature type="domain" description="CUB" evidence="22">
    <location>
        <begin position="789"/>
        <end position="901"/>
    </location>
</feature>
<dbReference type="GO" id="GO:0005509">
    <property type="term" value="F:calcium ion binding"/>
    <property type="evidence" value="ECO:0007669"/>
    <property type="project" value="InterPro"/>
</dbReference>
<keyword evidence="5 19" id="KW-0645">Protease</keyword>
<evidence type="ECO:0000256" key="2">
    <source>
        <dbReference type="ARBA" id="ARBA00022473"/>
    </source>
</evidence>
<dbReference type="InterPro" id="IPR001506">
    <property type="entry name" value="Peptidase_M12A"/>
</dbReference>
<organism evidence="25 26">
    <name type="scientific">Electrophorus voltai</name>
    <dbReference type="NCBI Taxonomy" id="2609070"/>
    <lineage>
        <taxon>Eukaryota</taxon>
        <taxon>Metazoa</taxon>
        <taxon>Chordata</taxon>
        <taxon>Craniata</taxon>
        <taxon>Vertebrata</taxon>
        <taxon>Euteleostomi</taxon>
        <taxon>Actinopterygii</taxon>
        <taxon>Neopterygii</taxon>
        <taxon>Teleostei</taxon>
        <taxon>Ostariophysi</taxon>
        <taxon>Gymnotiformes</taxon>
        <taxon>Gymnotoidei</taxon>
        <taxon>Gymnotidae</taxon>
        <taxon>Electrophorus</taxon>
    </lineage>
</organism>
<dbReference type="Pfam" id="PF01400">
    <property type="entry name" value="Astacin"/>
    <property type="match status" value="1"/>
</dbReference>
<evidence type="ECO:0000256" key="1">
    <source>
        <dbReference type="ARBA" id="ARBA00004613"/>
    </source>
</evidence>
<feature type="compositionally biased region" description="Polar residues" evidence="21">
    <location>
        <begin position="329"/>
        <end position="338"/>
    </location>
</feature>
<dbReference type="InterPro" id="IPR024079">
    <property type="entry name" value="MetalloPept_cat_dom_sf"/>
</dbReference>
<dbReference type="PROSITE" id="PS01180">
    <property type="entry name" value="CUB"/>
    <property type="match status" value="5"/>
</dbReference>
<feature type="binding site" evidence="17 19">
    <location>
        <position position="421"/>
    </location>
    <ligand>
        <name>Zn(2+)</name>
        <dbReference type="ChEBI" id="CHEBI:29105"/>
        <note>catalytic</note>
    </ligand>
</feature>
<keyword evidence="2" id="KW-0217">Developmental protein</keyword>
<dbReference type="FunFam" id="2.60.120.290:FF:000014">
    <property type="entry name" value="Metalloendopeptidase"/>
    <property type="match status" value="1"/>
</dbReference>
<dbReference type="FunFam" id="2.60.120.290:FF:000013">
    <property type="entry name" value="Membrane frizzled-related protein"/>
    <property type="match status" value="1"/>
</dbReference>
<evidence type="ECO:0000256" key="12">
    <source>
        <dbReference type="ARBA" id="ARBA00023049"/>
    </source>
</evidence>
<feature type="disulfide bond" evidence="19">
    <location>
        <begin position="381"/>
        <end position="403"/>
    </location>
</feature>
<feature type="signal peptide" evidence="20">
    <location>
        <begin position="1"/>
        <end position="30"/>
    </location>
</feature>
<dbReference type="InterPro" id="IPR018097">
    <property type="entry name" value="EGF_Ca-bd_CS"/>
</dbReference>
<evidence type="ECO:0000313" key="26">
    <source>
        <dbReference type="Proteomes" id="UP001239994"/>
    </source>
</evidence>
<evidence type="ECO:0000256" key="18">
    <source>
        <dbReference type="PROSITE-ProRule" id="PRU00076"/>
    </source>
</evidence>
<feature type="chain" id="PRO_5041772661" description="Metalloendopeptidase" evidence="20">
    <location>
        <begin position="31"/>
        <end position="1235"/>
    </location>
</feature>
<keyword evidence="11" id="KW-0106">Calcium</keyword>
<protein>
    <recommendedName>
        <fullName evidence="20">Metalloendopeptidase</fullName>
        <ecNumber evidence="20">3.4.24.-</ecNumber>
    </recommendedName>
</protein>
<keyword evidence="3" id="KW-0964">Secreted</keyword>
<dbReference type="CDD" id="cd04281">
    <property type="entry name" value="ZnMc_BMP1_TLD"/>
    <property type="match status" value="1"/>
</dbReference>
<evidence type="ECO:0000256" key="4">
    <source>
        <dbReference type="ARBA" id="ARBA00022536"/>
    </source>
</evidence>
<evidence type="ECO:0000256" key="8">
    <source>
        <dbReference type="ARBA" id="ARBA00022737"/>
    </source>
</evidence>
<dbReference type="InterPro" id="IPR015446">
    <property type="entry name" value="BMP_1/tolloid-like"/>
</dbReference>
<evidence type="ECO:0000256" key="6">
    <source>
        <dbReference type="ARBA" id="ARBA00022723"/>
    </source>
</evidence>
<keyword evidence="14 19" id="KW-1015">Disulfide bond</keyword>
<evidence type="ECO:0000256" key="3">
    <source>
        <dbReference type="ARBA" id="ARBA00022525"/>
    </source>
</evidence>
<evidence type="ECO:0000256" key="16">
    <source>
        <dbReference type="PIRSR" id="PIRSR001199-1"/>
    </source>
</evidence>
<dbReference type="PRINTS" id="PR00480">
    <property type="entry name" value="ASTACIN"/>
</dbReference>
<dbReference type="Gene3D" id="3.40.390.10">
    <property type="entry name" value="Collagenase (Catalytic Domain)"/>
    <property type="match status" value="1"/>
</dbReference>
<dbReference type="SUPFAM" id="SSF49854">
    <property type="entry name" value="Spermadhesin, CUB domain"/>
    <property type="match status" value="5"/>
</dbReference>
<dbReference type="Pfam" id="PF14670">
    <property type="entry name" value="FXa_inhibition"/>
    <property type="match status" value="1"/>
</dbReference>
<evidence type="ECO:0000259" key="24">
    <source>
        <dbReference type="PROSITE" id="PS51864"/>
    </source>
</evidence>
<feature type="domain" description="CUB" evidence="22">
    <location>
        <begin position="962"/>
        <end position="1108"/>
    </location>
</feature>
<dbReference type="EMBL" id="JAROKS010000019">
    <property type="protein sequence ID" value="KAK1792560.1"/>
    <property type="molecule type" value="Genomic_DNA"/>
</dbReference>
<comment type="caution">
    <text evidence="25">The sequence shown here is derived from an EMBL/GenBank/DDBJ whole genome shotgun (WGS) entry which is preliminary data.</text>
</comment>
<sequence length="1235" mass="138728">MDSVHSTLTAKMHWMTLLLAGFTFWGKVSVYNCLDYEESYDYYEEEKMETIDYEDPCKAGFSVSYFLSQCSYKGKGPYLSLVLCCGWSSAWSCAVGGAQLGPVLWVELSLVLCLVLSAVGGVPPGAVLWVELSLVLCCVLSPRLPSCTALHHPLQMYWELEPVKNLDQTGVAFGQLFPDHSQAPRKAELILNASVFWGDIALDEEDLKMFKVDRTIDLAQRTHTRQGHTSGRERDWERERGEGKNYCVEWESTAQKREGRYTSSSTEYDAWGSIRGLRTRVRRRGPRLALALELAGAAEAAEAVGDWRQGVNIECHEPPPPERNASGPEESSPTSLEATSLVSSQRAMFKQAMRHWEKQTCVSFIEKTDEESYIVFTYRPCGCCSYVGRRGNGPQAISIGKNCDKFGIVVHELGHVIGFWHEHTRPDRDNHVAIIRDNIQPGQEYNFLKMEPGEVNSLGELYDFDSIMHYARNTFSRGMFLDTILPSRDENGVRPAIGQRTRLSKGDISQARKLYRCSACGETLQDSTGNFSSPGYPNGYPSYTHCVWRISVTPGEKIVLNFTTMDLYKSSLCWYDYIEVRDGYWRKAPLLGRFCGDRLPESLLSTDSRMWIEFRSSSNWVGKGFSAVYEAVCGGEISKDAGQIQSPNYPDDYRPSKECVWRITVAEGYSVGLSFQAFEIERHDSCAYDYLEVRDGLSENSPLIGRFCGYDKPEDIRSTSNTLWMKFVSDGTVNKAGFAANFFKEEDECLKPDNGGCEQRCVNTLGSFKCACDPGYELAPDKKSCEAACGGLLSKLNGTITTPGWPKEYPPNKNCVWQVVAPTQYRISMQFEAFELEGNEVCKYDFVEVRSGLSSDAKLHGRYCGTDAPELITSQHNNMRIEFKSDNTVSKKGFKAHFFSDKDECSKDNGGCQHECVNTVGSYMCQCRNGFILHENKHDCKEGKQTGLGEKDGDIILSISECEHKIHSPAGTISSPNWPDKYPSRKECTWDISATPGHRVKLVSAHTRTRLRPYCHTCPELFAVASHGLDTACPALVFSEFEIEQHQECAYDHLEAFDGTSDRAPILTRLCGSRVPEPLISTGDSMHLRFISDASVQRKGFQATHSTECGGRLKAEAKQKNLYSHAQFGDNNYPGHADCEWLIVAEVGYSIELTFTTFEVEEEADCGYDYIELYNGRDTQAPRLGRFCGSGPREEMYSAGDTVLIRFHSDDTISKKGFHIRYTSTKFQEALHSRK</sequence>
<keyword evidence="12 19" id="KW-0482">Metalloprotease</keyword>
<dbReference type="PROSITE" id="PS51864">
    <property type="entry name" value="ASTACIN"/>
    <property type="match status" value="1"/>
</dbReference>
<feature type="domain" description="CUB" evidence="22">
    <location>
        <begin position="633"/>
        <end position="745"/>
    </location>
</feature>
<evidence type="ECO:0000256" key="9">
    <source>
        <dbReference type="ARBA" id="ARBA00022801"/>
    </source>
</evidence>
<dbReference type="CDD" id="cd00041">
    <property type="entry name" value="CUB"/>
    <property type="match status" value="5"/>
</dbReference>
<dbReference type="SUPFAM" id="SSF55486">
    <property type="entry name" value="Metalloproteases ('zincins'), catalytic domain"/>
    <property type="match status" value="1"/>
</dbReference>
<dbReference type="SMART" id="SM00042">
    <property type="entry name" value="CUB"/>
    <property type="match status" value="5"/>
</dbReference>
<dbReference type="FunFam" id="2.60.120.290:FF:000009">
    <property type="entry name" value="Metalloendopeptidase"/>
    <property type="match status" value="1"/>
</dbReference>
<name>A0AAD8Z726_9TELE</name>
<dbReference type="SUPFAM" id="SSF57196">
    <property type="entry name" value="EGF/Laminin"/>
    <property type="match status" value="2"/>
</dbReference>
<dbReference type="SMART" id="SM00181">
    <property type="entry name" value="EGF"/>
    <property type="match status" value="2"/>
</dbReference>
<dbReference type="GO" id="GO:0008270">
    <property type="term" value="F:zinc ion binding"/>
    <property type="evidence" value="ECO:0007669"/>
    <property type="project" value="UniProtKB-UniRule"/>
</dbReference>
<dbReference type="Pfam" id="PF00431">
    <property type="entry name" value="CUB"/>
    <property type="match status" value="6"/>
</dbReference>
<evidence type="ECO:0000256" key="15">
    <source>
        <dbReference type="ARBA" id="ARBA00023180"/>
    </source>
</evidence>
<dbReference type="InterPro" id="IPR001881">
    <property type="entry name" value="EGF-like_Ca-bd_dom"/>
</dbReference>
<keyword evidence="15" id="KW-0325">Glycoprotein</keyword>
<dbReference type="InterPro" id="IPR035914">
    <property type="entry name" value="Sperma_CUB_dom_sf"/>
</dbReference>
<evidence type="ECO:0000256" key="20">
    <source>
        <dbReference type="RuleBase" id="RU361183"/>
    </source>
</evidence>
<keyword evidence="26" id="KW-1185">Reference proteome</keyword>
<comment type="cofactor">
    <cofactor evidence="19 20">
        <name>Zn(2+)</name>
        <dbReference type="ChEBI" id="CHEBI:29105"/>
    </cofactor>
    <text evidence="19 20">Binds 1 zinc ion per subunit.</text>
</comment>
<dbReference type="SMART" id="SM00179">
    <property type="entry name" value="EGF_CA"/>
    <property type="match status" value="2"/>
</dbReference>
<keyword evidence="6 17" id="KW-0479">Metal-binding</keyword>
<feature type="domain" description="CUB" evidence="22">
    <location>
        <begin position="520"/>
        <end position="632"/>
    </location>
</feature>
<proteinExistence type="predicted"/>
<dbReference type="SMART" id="SM00235">
    <property type="entry name" value="ZnMc"/>
    <property type="match status" value="1"/>
</dbReference>
<feature type="binding site" evidence="17 19">
    <location>
        <position position="415"/>
    </location>
    <ligand>
        <name>Zn(2+)</name>
        <dbReference type="ChEBI" id="CHEBI:29105"/>
        <note>catalytic</note>
    </ligand>
</feature>
<dbReference type="InterPro" id="IPR034036">
    <property type="entry name" value="ZnMP_TLD/BMP1"/>
</dbReference>
<feature type="domain" description="EGF-like" evidence="23">
    <location>
        <begin position="901"/>
        <end position="941"/>
    </location>
</feature>
<evidence type="ECO:0000256" key="10">
    <source>
        <dbReference type="ARBA" id="ARBA00022833"/>
    </source>
</evidence>
<dbReference type="FunFam" id="3.40.390.10:FF:000004">
    <property type="entry name" value="Metalloendopeptidase"/>
    <property type="match status" value="1"/>
</dbReference>
<dbReference type="PROSITE" id="PS50026">
    <property type="entry name" value="EGF_3"/>
    <property type="match status" value="1"/>
</dbReference>
<dbReference type="AlphaFoldDB" id="A0AAD8Z726"/>
<feature type="disulfide bond" evidence="19">
    <location>
        <begin position="383"/>
        <end position="384"/>
    </location>
</feature>
<dbReference type="InterPro" id="IPR000859">
    <property type="entry name" value="CUB_dom"/>
</dbReference>
<evidence type="ECO:0000256" key="19">
    <source>
        <dbReference type="PROSITE-ProRule" id="PRU01211"/>
    </source>
</evidence>
<evidence type="ECO:0000256" key="13">
    <source>
        <dbReference type="ARBA" id="ARBA00023145"/>
    </source>
</evidence>
<dbReference type="PIRSF" id="PIRSF001199">
    <property type="entry name" value="BMP_1/tolloid-like"/>
    <property type="match status" value="1"/>
</dbReference>
<gene>
    <name evidence="25" type="ORF">P4O66_012494</name>
</gene>
<dbReference type="GO" id="GO:0004222">
    <property type="term" value="F:metalloendopeptidase activity"/>
    <property type="evidence" value="ECO:0007669"/>
    <property type="project" value="UniProtKB-UniRule"/>
</dbReference>
<evidence type="ECO:0000256" key="5">
    <source>
        <dbReference type="ARBA" id="ARBA00022670"/>
    </source>
</evidence>